<name>A0AAP9DXF4_PANTH</name>
<dbReference type="Pfam" id="PF13091">
    <property type="entry name" value="PLDc_2"/>
    <property type="match status" value="1"/>
</dbReference>
<dbReference type="GeneID" id="76998486"/>
<dbReference type="InterPro" id="IPR027417">
    <property type="entry name" value="P-loop_NTPase"/>
</dbReference>
<dbReference type="GO" id="GO:0006793">
    <property type="term" value="P:phosphorus metabolic process"/>
    <property type="evidence" value="ECO:0007669"/>
    <property type="project" value="UniProtKB-ARBA"/>
</dbReference>
<dbReference type="InterPro" id="IPR047187">
    <property type="entry name" value="SF1_C_Upf1"/>
</dbReference>
<evidence type="ECO:0000313" key="8">
    <source>
        <dbReference type="EMBL" id="MCY9606232.1"/>
    </source>
</evidence>
<keyword evidence="11" id="KW-1185">Reference proteome</keyword>
<protein>
    <submittedName>
        <fullName evidence="8">AAA domain-containing protein</fullName>
    </submittedName>
</protein>
<keyword evidence="4" id="KW-0347">Helicase</keyword>
<keyword evidence="5" id="KW-0067">ATP-binding</keyword>
<evidence type="ECO:0000259" key="7">
    <source>
        <dbReference type="PROSITE" id="PS50035"/>
    </source>
</evidence>
<dbReference type="Proteomes" id="UP000315377">
    <property type="component" value="Chromosome"/>
</dbReference>
<keyword evidence="3" id="KW-0378">Hydrolase</keyword>
<dbReference type="RefSeq" id="WP_087443091.1">
    <property type="nucleotide sequence ID" value="NZ_CABMNB010000030.1"/>
</dbReference>
<dbReference type="InterPro" id="IPR025202">
    <property type="entry name" value="PLD-like_dom"/>
</dbReference>
<dbReference type="PROSITE" id="PS50035">
    <property type="entry name" value="PLD"/>
    <property type="match status" value="1"/>
</dbReference>
<dbReference type="PANTHER" id="PTHR43788">
    <property type="entry name" value="DNA2/NAM7 HELICASE FAMILY MEMBER"/>
    <property type="match status" value="1"/>
</dbReference>
<evidence type="ECO:0000256" key="2">
    <source>
        <dbReference type="ARBA" id="ARBA00022741"/>
    </source>
</evidence>
<dbReference type="InterPro" id="IPR041677">
    <property type="entry name" value="DNA2/NAM7_AAA_11"/>
</dbReference>
<keyword evidence="2" id="KW-0547">Nucleotide-binding</keyword>
<feature type="coiled-coil region" evidence="6">
    <location>
        <begin position="541"/>
        <end position="613"/>
    </location>
</feature>
<evidence type="ECO:0000256" key="3">
    <source>
        <dbReference type="ARBA" id="ARBA00022801"/>
    </source>
</evidence>
<evidence type="ECO:0000313" key="9">
    <source>
        <dbReference type="EMBL" id="QDM45720.1"/>
    </source>
</evidence>
<feature type="domain" description="PLD phosphodiesterase" evidence="7">
    <location>
        <begin position="1260"/>
        <end position="1287"/>
    </location>
</feature>
<dbReference type="Pfam" id="PF13087">
    <property type="entry name" value="AAA_12"/>
    <property type="match status" value="1"/>
</dbReference>
<evidence type="ECO:0000313" key="11">
    <source>
        <dbReference type="Proteomes" id="UP001209276"/>
    </source>
</evidence>
<evidence type="ECO:0000313" key="10">
    <source>
        <dbReference type="Proteomes" id="UP000315377"/>
    </source>
</evidence>
<dbReference type="InterPro" id="IPR050534">
    <property type="entry name" value="Coronavir_polyprotein_1ab"/>
</dbReference>
<accession>A0AAP9DXF4</accession>
<gene>
    <name evidence="9" type="ORF">FLT43_21230</name>
    <name evidence="8" type="ORF">M5W83_03530</name>
</gene>
<dbReference type="PANTHER" id="PTHR43788:SF8">
    <property type="entry name" value="DNA-BINDING PROTEIN SMUBP-2"/>
    <property type="match status" value="1"/>
</dbReference>
<evidence type="ECO:0000256" key="1">
    <source>
        <dbReference type="ARBA" id="ARBA00007913"/>
    </source>
</evidence>
<dbReference type="SUPFAM" id="SSF56024">
    <property type="entry name" value="Phospholipase D/nuclease"/>
    <property type="match status" value="1"/>
</dbReference>
<dbReference type="GO" id="GO:0016787">
    <property type="term" value="F:hydrolase activity"/>
    <property type="evidence" value="ECO:0007669"/>
    <property type="project" value="UniProtKB-KW"/>
</dbReference>
<dbReference type="Proteomes" id="UP001209276">
    <property type="component" value="Unassembled WGS sequence"/>
</dbReference>
<organism evidence="9 10">
    <name type="scientific">Paenibacillus thiaminolyticus</name>
    <name type="common">Bacillus thiaminolyticus</name>
    <dbReference type="NCBI Taxonomy" id="49283"/>
    <lineage>
        <taxon>Bacteria</taxon>
        <taxon>Bacillati</taxon>
        <taxon>Bacillota</taxon>
        <taxon>Bacilli</taxon>
        <taxon>Bacillales</taxon>
        <taxon>Paenibacillaceae</taxon>
        <taxon>Paenibacillus</taxon>
    </lineage>
</organism>
<dbReference type="Gene3D" id="3.30.870.10">
    <property type="entry name" value="Endonuclease Chain A"/>
    <property type="match status" value="1"/>
</dbReference>
<dbReference type="SUPFAM" id="SSF52540">
    <property type="entry name" value="P-loop containing nucleoside triphosphate hydrolases"/>
    <property type="match status" value="1"/>
</dbReference>
<evidence type="ECO:0000256" key="5">
    <source>
        <dbReference type="ARBA" id="ARBA00022840"/>
    </source>
</evidence>
<dbReference type="Gene3D" id="3.40.50.300">
    <property type="entry name" value="P-loop containing nucleotide triphosphate hydrolases"/>
    <property type="match status" value="3"/>
</dbReference>
<dbReference type="GO" id="GO:0005524">
    <property type="term" value="F:ATP binding"/>
    <property type="evidence" value="ECO:0007669"/>
    <property type="project" value="UniProtKB-KW"/>
</dbReference>
<dbReference type="InterPro" id="IPR001736">
    <property type="entry name" value="PLipase_D/transphosphatidylase"/>
</dbReference>
<reference evidence="9 10" key="1">
    <citation type="submission" date="2019-07" db="EMBL/GenBank/DDBJ databases">
        <title>Paenibacillus thiaminolyticus NRRL B-4156.</title>
        <authorList>
            <person name="Hehnly C."/>
            <person name="Zhang L."/>
        </authorList>
    </citation>
    <scope>NUCLEOTIDE SEQUENCE [LARGE SCALE GENOMIC DNA]</scope>
    <source>
        <strain evidence="9 10">NRRL B-4156</strain>
    </source>
</reference>
<comment type="similarity">
    <text evidence="1">Belongs to the DNA2/NAM7 helicase family.</text>
</comment>
<dbReference type="GO" id="GO:0003678">
    <property type="term" value="F:DNA helicase activity"/>
    <property type="evidence" value="ECO:0007669"/>
    <property type="project" value="UniProtKB-ARBA"/>
</dbReference>
<dbReference type="EMBL" id="CP041405">
    <property type="protein sequence ID" value="QDM45720.1"/>
    <property type="molecule type" value="Genomic_DNA"/>
</dbReference>
<keyword evidence="6" id="KW-0175">Coiled coil</keyword>
<reference evidence="8 11" key="2">
    <citation type="submission" date="2022-05" db="EMBL/GenBank/DDBJ databases">
        <title>Genome Sequencing of Bee-Associated Microbes.</title>
        <authorList>
            <person name="Dunlap C."/>
        </authorList>
    </citation>
    <scope>NUCLEOTIDE SEQUENCE [LARGE SCALE GENOMIC DNA]</scope>
    <source>
        <strain evidence="8 11">NRRL B-14613</strain>
    </source>
</reference>
<proteinExistence type="inferred from homology"/>
<evidence type="ECO:0000256" key="6">
    <source>
        <dbReference type="SAM" id="Coils"/>
    </source>
</evidence>
<sequence>MSTELKDILQYFIRYEDYSKFMNSSLSSIDGDHLPEESLTNLQDIQETLERKQKDAVLRKLESYPDIVKRKSNKEIRGKWIQSIRSVLSKQREIEDFIADLPFQYPDNRDNFKLYMNQLITQEEFTLCYPLMIKDLPTGKKKRIVRPVITFKCRLTEEGLQVSSFVMNRASLEIILAEAFGCPVEDVLLIAAQAYNDLCTKIDSIESTQLMHIIILIDQCLSEVISNWSYRSLLDFKNYSGWLMSRRLFVTKESLNDMKESIFRSELERLISRQTSGTSVVLEKYIVGNKLAVDYALDPGQTGYHLGSYTADYPVNNKQWRIVQSLHNSQLLAVNGPPGTGKTTLIKEMIADAIVKKALLLIEIWDHPWQLIDEGQIRAYYQSPLAGKNPFSMVITSTNNKAVDNIGIELMNEVDFLTGLLSLYDVDTDHDNERVRCGEEFDGEDEGMNPSGFMSSYQTAIEQNKQGVFCARLGNMANMTEFRNKKFEGIIKGLKHPHIDSLQNRDVQNIFKSSITDLKEIHKKINQFWALLQLCLERGELDDKKDILKSIESKKNEIEIANEKIQVQRRKQGELIQSKLAKEDEISKLENLVQQLESEIKIGEENRRQAYADKEVLLKCKKFPINLLNFLPKRKLFLCANPTVEFIQDTRIEPLSQEIKNNMERLKESKLLIPIYRSDLMAVSEQINNISHELQVLEESKAGIQMSLRNLEELLEQELSLKRELQIEGMLSTYSYYELANVPIIVQMRKRLFEEALAVNEQYVIKHHNEIVHNLEKMGEEQRWFKSFYSENGKRLDQYQKGIRAIWESFFLCFPVATTTLHSFSEQLFQPLIGLIDTLFVDEAGQIMPHYLCAPLYRSQKAVIVGDPEQLEPVRPFTLNLIEESDVKKELHDNICILQNSAQNYADRGSEFFEFMGTKKKGIILNEHRRCEASIMRFSNFHVYNDMLLLTKEDKSDKPFGANLVAFDIRGLKEAYSHHNYSEISACKKIVNILVNRYGTEILKDIGIITPFSSQAKQLASVINGVEVGTVHTFQGKEKRIILFSSVVDGIHTKNAGLSFVIGSKPNMLNVAFSRAKEQFILIGNIEIGLASGNYLAKAIKVIQQHGVIYSLYNEEYENQKYALRRNEAYAVYQDDQELDGVDLRFIEHMNSLLHANVLLSPERHYDLMMKAFAYCRSTLGIVSPWTSSDVLNEKFFSLLQAVKERRVDIRIRFGYYSTNYTLNDIDKIVEKDNFNYKNKETLKVALKELYSRLGQNLVYMPPLHSKVLLIDNKILFIGSHNWLSNQGKSTREEISYLITDKQAIAYVKMRFNL</sequence>
<evidence type="ECO:0000256" key="4">
    <source>
        <dbReference type="ARBA" id="ARBA00022806"/>
    </source>
</evidence>
<dbReference type="EMBL" id="JAMDMM010000009">
    <property type="protein sequence ID" value="MCY9606232.1"/>
    <property type="molecule type" value="Genomic_DNA"/>
</dbReference>
<dbReference type="Pfam" id="PF13086">
    <property type="entry name" value="AAA_11"/>
    <property type="match status" value="2"/>
</dbReference>
<dbReference type="InterPro" id="IPR041679">
    <property type="entry name" value="DNA2/NAM7-like_C"/>
</dbReference>
<dbReference type="CDD" id="cd18808">
    <property type="entry name" value="SF1_C_Upf1"/>
    <property type="match status" value="1"/>
</dbReference>
<feature type="coiled-coil region" evidence="6">
    <location>
        <begin position="680"/>
        <end position="728"/>
    </location>
</feature>